<proteinExistence type="predicted"/>
<evidence type="ECO:0000256" key="2">
    <source>
        <dbReference type="SAM" id="MobiDB-lite"/>
    </source>
</evidence>
<feature type="region of interest" description="Disordered" evidence="2">
    <location>
        <begin position="254"/>
        <end position="273"/>
    </location>
</feature>
<dbReference type="InterPro" id="IPR007793">
    <property type="entry name" value="DivIVA_fam"/>
</dbReference>
<dbReference type="EMBL" id="NOWI01000004">
    <property type="protein sequence ID" value="RFT44749.1"/>
    <property type="molecule type" value="Genomic_DNA"/>
</dbReference>
<evidence type="ECO:0000313" key="4">
    <source>
        <dbReference type="Proteomes" id="UP000259211"/>
    </source>
</evidence>
<keyword evidence="1" id="KW-0175">Coiled coil</keyword>
<comment type="caution">
    <text evidence="3">The sequence shown here is derived from an EMBL/GenBank/DDBJ whole genome shotgun (WGS) entry which is preliminary data.</text>
</comment>
<dbReference type="AlphaFoldDB" id="A0A3E2DH51"/>
<gene>
    <name evidence="3" type="ORF">CHT91_04505</name>
</gene>
<feature type="coiled-coil region" evidence="1">
    <location>
        <begin position="291"/>
        <end position="340"/>
    </location>
</feature>
<dbReference type="Proteomes" id="UP000259211">
    <property type="component" value="Unassembled WGS sequence"/>
</dbReference>
<name>A0A3E2DH51_9ACTN</name>
<protein>
    <submittedName>
        <fullName evidence="3">Adhesin</fullName>
    </submittedName>
</protein>
<feature type="region of interest" description="Disordered" evidence="2">
    <location>
        <begin position="355"/>
        <end position="450"/>
    </location>
</feature>
<feature type="compositionally biased region" description="Basic and acidic residues" evidence="2">
    <location>
        <begin position="406"/>
        <end position="415"/>
    </location>
</feature>
<evidence type="ECO:0000313" key="3">
    <source>
        <dbReference type="EMBL" id="RFT44749.1"/>
    </source>
</evidence>
<dbReference type="RefSeq" id="WP_117189028.1">
    <property type="nucleotide sequence ID" value="NZ_AP024308.1"/>
</dbReference>
<dbReference type="Pfam" id="PF05103">
    <property type="entry name" value="DivIVA"/>
    <property type="match status" value="1"/>
</dbReference>
<reference evidence="3 4" key="1">
    <citation type="submission" date="2017-07" db="EMBL/GenBank/DDBJ databases">
        <authorList>
            <person name="Sun Z.S."/>
            <person name="Albrecht U."/>
            <person name="Echele G."/>
            <person name="Lee C.C."/>
        </authorList>
    </citation>
    <scope>NUCLEOTIDE SEQUENCE [LARGE SCALE GENOMIC DNA]</scope>
    <source>
        <strain evidence="3 4">P16-029</strain>
    </source>
</reference>
<organism evidence="3 4">
    <name type="scientific">Cutibacterium avidum</name>
    <dbReference type="NCBI Taxonomy" id="33010"/>
    <lineage>
        <taxon>Bacteria</taxon>
        <taxon>Bacillati</taxon>
        <taxon>Actinomycetota</taxon>
        <taxon>Actinomycetes</taxon>
        <taxon>Propionibacteriales</taxon>
        <taxon>Propionibacteriaceae</taxon>
        <taxon>Cutibacterium</taxon>
    </lineage>
</organism>
<accession>A0A3E2DH51</accession>
<evidence type="ECO:0000256" key="1">
    <source>
        <dbReference type="SAM" id="Coils"/>
    </source>
</evidence>
<sequence length="450" mass="49184">MSTKDVSDGQFDEETGLNLFDDTASAAGSFTHSMWGYDRTSVDNYVREIEQQVSTLKQLTRHLRGQVSQAQAEATQTDFKRLGVHATEILTAAEAQAKDIVAMAGNEAERIKEEGRRVVADMRAAAQTESDDIRVAGLANQHELRDQAAKDSRTAVEQARVQARTIVEQAETHAEAIVTEARTKASVIDQNARAQVSQIIEKARSEAAEITESARHEAAEITQKAREETAAVTAEARASHDQAMAKINELLEQAKAHQQASSDTVAKRTEEADTIRQSALEEAESTRNQAARDAENRIATAHRQAAMMKERLEEQYAWRKEQLERETAALLQRKKAVLAQLSNLKALAGEAESAYPDADPFAEQSEADSSEDATIVIDPKPRTDGMPSAAKAPQEDQATQVLPATKNDKAKDGEHGGATTAQQSESRDSEDDESDNEKTQVLPQGSKPEK</sequence>